<keyword evidence="4" id="KW-0788">Thiol protease</keyword>
<dbReference type="PANTHER" id="PTHR47053">
    <property type="entry name" value="MUREIN DD-ENDOPEPTIDASE MEPH-RELATED"/>
    <property type="match status" value="1"/>
</dbReference>
<evidence type="ECO:0000256" key="2">
    <source>
        <dbReference type="ARBA" id="ARBA00022670"/>
    </source>
</evidence>
<keyword evidence="2" id="KW-0645">Protease</keyword>
<sequence>MRVLSNSGHRGHAVRPGQRGRTALTAVAAFTALGLLPAPAVAAEEAGERRRPPAAVVAVRHAVSQVGKPYRYGGTGPEAFDCSGLVQWAYGKVGVRTGRTTYDQFRHGKVVPRSKLRRGDLLFFYSGPSHVGLYVGRDQKGRERMVHAGRTGNRVQVVDMADYFDRHFVGARRIIGRNRPVAEPQG</sequence>
<dbReference type="EMBL" id="JBHTBH010000001">
    <property type="protein sequence ID" value="MFC7326339.1"/>
    <property type="molecule type" value="Genomic_DNA"/>
</dbReference>
<accession>A0ABW2K8N7</accession>
<gene>
    <name evidence="6" type="ORF">ACFQRF_01180</name>
</gene>
<evidence type="ECO:0000256" key="3">
    <source>
        <dbReference type="ARBA" id="ARBA00022801"/>
    </source>
</evidence>
<proteinExistence type="inferred from homology"/>
<evidence type="ECO:0000259" key="5">
    <source>
        <dbReference type="PROSITE" id="PS51935"/>
    </source>
</evidence>
<dbReference type="PANTHER" id="PTHR47053:SF1">
    <property type="entry name" value="MUREIN DD-ENDOPEPTIDASE MEPH-RELATED"/>
    <property type="match status" value="1"/>
</dbReference>
<keyword evidence="7" id="KW-1185">Reference proteome</keyword>
<dbReference type="InterPro" id="IPR038765">
    <property type="entry name" value="Papain-like_cys_pep_sf"/>
</dbReference>
<feature type="domain" description="NlpC/P60" evidence="5">
    <location>
        <begin position="52"/>
        <end position="175"/>
    </location>
</feature>
<comment type="similarity">
    <text evidence="1">Belongs to the peptidase C40 family.</text>
</comment>
<evidence type="ECO:0000256" key="1">
    <source>
        <dbReference type="ARBA" id="ARBA00007074"/>
    </source>
</evidence>
<name>A0ABW2K8N7_9ACTN</name>
<dbReference type="InterPro" id="IPR000064">
    <property type="entry name" value="NLP_P60_dom"/>
</dbReference>
<reference evidence="7" key="1">
    <citation type="journal article" date="2019" name="Int. J. Syst. Evol. Microbiol.">
        <title>The Global Catalogue of Microorganisms (GCM) 10K type strain sequencing project: providing services to taxonomists for standard genome sequencing and annotation.</title>
        <authorList>
            <consortium name="The Broad Institute Genomics Platform"/>
            <consortium name="The Broad Institute Genome Sequencing Center for Infectious Disease"/>
            <person name="Wu L."/>
            <person name="Ma J."/>
        </authorList>
    </citation>
    <scope>NUCLEOTIDE SEQUENCE [LARGE SCALE GENOMIC DNA]</scope>
    <source>
        <strain evidence="7">CGMCC 4.7382</strain>
    </source>
</reference>
<dbReference type="RefSeq" id="WP_379868106.1">
    <property type="nucleotide sequence ID" value="NZ_JBHTBH010000001.1"/>
</dbReference>
<dbReference type="PROSITE" id="PS51935">
    <property type="entry name" value="NLPC_P60"/>
    <property type="match status" value="1"/>
</dbReference>
<evidence type="ECO:0000313" key="6">
    <source>
        <dbReference type="EMBL" id="MFC7326339.1"/>
    </source>
</evidence>
<organism evidence="6 7">
    <name type="scientific">Marinactinospora rubrisoli</name>
    <dbReference type="NCBI Taxonomy" id="2715399"/>
    <lineage>
        <taxon>Bacteria</taxon>
        <taxon>Bacillati</taxon>
        <taxon>Actinomycetota</taxon>
        <taxon>Actinomycetes</taxon>
        <taxon>Streptosporangiales</taxon>
        <taxon>Nocardiopsidaceae</taxon>
        <taxon>Marinactinospora</taxon>
    </lineage>
</organism>
<evidence type="ECO:0000313" key="7">
    <source>
        <dbReference type="Proteomes" id="UP001596540"/>
    </source>
</evidence>
<dbReference type="Gene3D" id="3.90.1720.10">
    <property type="entry name" value="endopeptidase domain like (from Nostoc punctiforme)"/>
    <property type="match status" value="1"/>
</dbReference>
<dbReference type="SUPFAM" id="SSF54001">
    <property type="entry name" value="Cysteine proteinases"/>
    <property type="match status" value="1"/>
</dbReference>
<dbReference type="InterPro" id="IPR051202">
    <property type="entry name" value="Peptidase_C40"/>
</dbReference>
<dbReference type="Pfam" id="PF00877">
    <property type="entry name" value="NLPC_P60"/>
    <property type="match status" value="1"/>
</dbReference>
<evidence type="ECO:0000256" key="4">
    <source>
        <dbReference type="ARBA" id="ARBA00022807"/>
    </source>
</evidence>
<protein>
    <submittedName>
        <fullName evidence="6">C40 family peptidase</fullName>
    </submittedName>
</protein>
<keyword evidence="3" id="KW-0378">Hydrolase</keyword>
<comment type="caution">
    <text evidence="6">The sequence shown here is derived from an EMBL/GenBank/DDBJ whole genome shotgun (WGS) entry which is preliminary data.</text>
</comment>
<dbReference type="Proteomes" id="UP001596540">
    <property type="component" value="Unassembled WGS sequence"/>
</dbReference>